<evidence type="ECO:0000313" key="2">
    <source>
        <dbReference type="Proteomes" id="UP001629230"/>
    </source>
</evidence>
<keyword evidence="2" id="KW-1185">Reference proteome</keyword>
<accession>A0ABW9AW97</accession>
<reference evidence="1 2" key="1">
    <citation type="journal article" date="2024" name="Chem. Sci.">
        <title>Discovery of megapolipeptins by genome mining of a Burkholderiales bacteria collection.</title>
        <authorList>
            <person name="Paulo B.S."/>
            <person name="Recchia M.J.J."/>
            <person name="Lee S."/>
            <person name="Fergusson C.H."/>
            <person name="Romanowski S.B."/>
            <person name="Hernandez A."/>
            <person name="Krull N."/>
            <person name="Liu D.Y."/>
            <person name="Cavanagh H."/>
            <person name="Bos A."/>
            <person name="Gray C.A."/>
            <person name="Murphy B.T."/>
            <person name="Linington R.G."/>
            <person name="Eustaquio A.S."/>
        </authorList>
    </citation>
    <scope>NUCLEOTIDE SEQUENCE [LARGE SCALE GENOMIC DNA]</scope>
    <source>
        <strain evidence="1 2">RL17-350-BIC-A</strain>
    </source>
</reference>
<sequence length="82" mass="9251">MPTSQYPNRLVDFFGEDFYSKNRRAGGRHLNGERNAVKALTHAPSERGRKLKSGTFKNANRALAALANVYLSRKRLMVEVCP</sequence>
<comment type="caution">
    <text evidence="1">The sequence shown here is derived from an EMBL/GenBank/DDBJ whole genome shotgun (WGS) entry which is preliminary data.</text>
</comment>
<evidence type="ECO:0008006" key="3">
    <source>
        <dbReference type="Google" id="ProtNLM"/>
    </source>
</evidence>
<gene>
    <name evidence="1" type="ORF">PQR57_22130</name>
</gene>
<protein>
    <recommendedName>
        <fullName evidence="3">Transposase</fullName>
    </recommendedName>
</protein>
<evidence type="ECO:0000313" key="1">
    <source>
        <dbReference type="EMBL" id="MFM0003714.1"/>
    </source>
</evidence>
<dbReference type="Proteomes" id="UP001629230">
    <property type="component" value="Unassembled WGS sequence"/>
</dbReference>
<name>A0ABW9AW97_9BURK</name>
<dbReference type="EMBL" id="JAQQEZ010000015">
    <property type="protein sequence ID" value="MFM0003714.1"/>
    <property type="molecule type" value="Genomic_DNA"/>
</dbReference>
<dbReference type="RefSeq" id="WP_408178719.1">
    <property type="nucleotide sequence ID" value="NZ_JAQQEZ010000015.1"/>
</dbReference>
<proteinExistence type="predicted"/>
<organism evidence="1 2">
    <name type="scientific">Paraburkholderia dipogonis</name>
    <dbReference type="NCBI Taxonomy" id="1211383"/>
    <lineage>
        <taxon>Bacteria</taxon>
        <taxon>Pseudomonadati</taxon>
        <taxon>Pseudomonadota</taxon>
        <taxon>Betaproteobacteria</taxon>
        <taxon>Burkholderiales</taxon>
        <taxon>Burkholderiaceae</taxon>
        <taxon>Paraburkholderia</taxon>
    </lineage>
</organism>